<protein>
    <recommendedName>
        <fullName evidence="7">Glycosyltransferase 2-like domain-containing protein</fullName>
    </recommendedName>
</protein>
<evidence type="ECO:0000256" key="6">
    <source>
        <dbReference type="SAM" id="MobiDB-lite"/>
    </source>
</evidence>
<dbReference type="OrthoDB" id="9801954at2"/>
<evidence type="ECO:0000256" key="1">
    <source>
        <dbReference type="ARBA" id="ARBA00001946"/>
    </source>
</evidence>
<dbReference type="Pfam" id="PF00535">
    <property type="entry name" value="Glycos_transf_2"/>
    <property type="match status" value="1"/>
</dbReference>
<dbReference type="InterPro" id="IPR050256">
    <property type="entry name" value="Glycosyltransferase_2"/>
</dbReference>
<feature type="domain" description="Glycosyltransferase 2-like" evidence="7">
    <location>
        <begin position="4"/>
        <end position="158"/>
    </location>
</feature>
<comment type="cofactor">
    <cofactor evidence="1">
        <name>Mg(2+)</name>
        <dbReference type="ChEBI" id="CHEBI:18420"/>
    </cofactor>
</comment>
<dbReference type="EMBL" id="CACSII010000019">
    <property type="protein sequence ID" value="CAA0117271.1"/>
    <property type="molecule type" value="Genomic_DNA"/>
</dbReference>
<evidence type="ECO:0000313" key="9">
    <source>
        <dbReference type="Proteomes" id="UP000434580"/>
    </source>
</evidence>
<reference evidence="8 9" key="1">
    <citation type="submission" date="2019-11" db="EMBL/GenBank/DDBJ databases">
        <authorList>
            <person name="Holert J."/>
        </authorList>
    </citation>
    <scope>NUCLEOTIDE SEQUENCE [LARGE SCALE GENOMIC DNA]</scope>
    <source>
        <strain evidence="8">BC5_2</strain>
    </source>
</reference>
<feature type="region of interest" description="Disordered" evidence="6">
    <location>
        <begin position="294"/>
        <end position="320"/>
    </location>
</feature>
<dbReference type="PANTHER" id="PTHR48090:SF10">
    <property type="entry name" value="GLUCOSYL-3-PHOSPHOGLYCERATE SYNTHASE"/>
    <property type="match status" value="1"/>
</dbReference>
<dbReference type="AlphaFoldDB" id="A0A5S9QHC6"/>
<dbReference type="InterPro" id="IPR029044">
    <property type="entry name" value="Nucleotide-diphossugar_trans"/>
</dbReference>
<name>A0A5S9QHC6_9GAMM</name>
<dbReference type="GO" id="GO:0016757">
    <property type="term" value="F:glycosyltransferase activity"/>
    <property type="evidence" value="ECO:0007669"/>
    <property type="project" value="UniProtKB-KW"/>
</dbReference>
<evidence type="ECO:0000313" key="8">
    <source>
        <dbReference type="EMBL" id="CAA0117271.1"/>
    </source>
</evidence>
<dbReference type="Gene3D" id="3.90.550.10">
    <property type="entry name" value="Spore Coat Polysaccharide Biosynthesis Protein SpsA, Chain A"/>
    <property type="match status" value="1"/>
</dbReference>
<evidence type="ECO:0000256" key="5">
    <source>
        <dbReference type="ARBA" id="ARBA00022842"/>
    </source>
</evidence>
<evidence type="ECO:0000256" key="3">
    <source>
        <dbReference type="ARBA" id="ARBA00022676"/>
    </source>
</evidence>
<dbReference type="InterPro" id="IPR001173">
    <property type="entry name" value="Glyco_trans_2-like"/>
</dbReference>
<sequence length="320" mass="36680">MLVSIIIRTLNEEKYLGELFDKIHQQDKSVFDIETVVVDSGSTDQTLHIARENGAELVYITKDEFSFGRSLNIGCEQARGDILVFISGHCVPVNDQWINTLCTPIKNSDVCYSYGKQIGRDTTKFSESRVFLKYFPNESAIPQAGFFCNNANAAIRRSNWEGAHFDEDLTGLEDMHTAKRLFEAGEKIGYCADAPVYHIHNEGWKQIRRRYEREAIALRHIHPEIHMTHRDFVWCFLSSVTSDLIAATQQRKLLRETSGIFAFRLHQFWGSYRGNHLIRAISKESKKKYFYPSRPINNKSAGSNDKSYSVNAIEGEQHTS</sequence>
<organism evidence="8 9">
    <name type="scientific">BD1-7 clade bacterium</name>
    <dbReference type="NCBI Taxonomy" id="2029982"/>
    <lineage>
        <taxon>Bacteria</taxon>
        <taxon>Pseudomonadati</taxon>
        <taxon>Pseudomonadota</taxon>
        <taxon>Gammaproteobacteria</taxon>
        <taxon>Cellvibrionales</taxon>
        <taxon>Spongiibacteraceae</taxon>
        <taxon>BD1-7 clade</taxon>
    </lineage>
</organism>
<keyword evidence="5" id="KW-0460">Magnesium</keyword>
<keyword evidence="4" id="KW-0808">Transferase</keyword>
<evidence type="ECO:0000256" key="4">
    <source>
        <dbReference type="ARBA" id="ARBA00022679"/>
    </source>
</evidence>
<feature type="compositionally biased region" description="Polar residues" evidence="6">
    <location>
        <begin position="295"/>
        <end position="310"/>
    </location>
</feature>
<comment type="similarity">
    <text evidence="2">Belongs to the glycosyltransferase 2 family.</text>
</comment>
<gene>
    <name evidence="8" type="ORF">DPBNPPHM_02241</name>
</gene>
<keyword evidence="3" id="KW-0328">Glycosyltransferase</keyword>
<proteinExistence type="inferred from homology"/>
<evidence type="ECO:0000259" key="7">
    <source>
        <dbReference type="Pfam" id="PF00535"/>
    </source>
</evidence>
<evidence type="ECO:0000256" key="2">
    <source>
        <dbReference type="ARBA" id="ARBA00006739"/>
    </source>
</evidence>
<dbReference type="PANTHER" id="PTHR48090">
    <property type="entry name" value="UNDECAPRENYL-PHOSPHATE 4-DEOXY-4-FORMAMIDO-L-ARABINOSE TRANSFERASE-RELATED"/>
    <property type="match status" value="1"/>
</dbReference>
<dbReference type="Proteomes" id="UP000434580">
    <property type="component" value="Unassembled WGS sequence"/>
</dbReference>
<dbReference type="SUPFAM" id="SSF53448">
    <property type="entry name" value="Nucleotide-diphospho-sugar transferases"/>
    <property type="match status" value="1"/>
</dbReference>
<accession>A0A5S9QHC6</accession>